<keyword evidence="2" id="KW-0677">Repeat</keyword>
<reference evidence="6 7" key="1">
    <citation type="submission" date="2020-04" db="EMBL/GenBank/DDBJ databases">
        <title>Azohydromonas sp. isolated from soil.</title>
        <authorList>
            <person name="Dahal R.H."/>
        </authorList>
    </citation>
    <scope>NUCLEOTIDE SEQUENCE [LARGE SCALE GENOMIC DNA]</scope>
    <source>
        <strain evidence="6 7">G-1-1-14</strain>
    </source>
</reference>
<feature type="domain" description="Calx-beta" evidence="5">
    <location>
        <begin position="893"/>
        <end position="993"/>
    </location>
</feature>
<evidence type="ECO:0000256" key="2">
    <source>
        <dbReference type="ARBA" id="ARBA00022737"/>
    </source>
</evidence>
<keyword evidence="3" id="KW-0106">Calcium</keyword>
<evidence type="ECO:0000256" key="3">
    <source>
        <dbReference type="ARBA" id="ARBA00022837"/>
    </source>
</evidence>
<keyword evidence="1" id="KW-0732">Signal</keyword>
<feature type="domain" description="Calx-beta" evidence="5">
    <location>
        <begin position="1"/>
        <end position="87"/>
    </location>
</feature>
<dbReference type="Pfam" id="PF03160">
    <property type="entry name" value="Calx-beta"/>
    <property type="match status" value="9"/>
</dbReference>
<evidence type="ECO:0000313" key="6">
    <source>
        <dbReference type="EMBL" id="NML16107.1"/>
    </source>
</evidence>
<feature type="domain" description="Calx-beta" evidence="5">
    <location>
        <begin position="780"/>
        <end position="880"/>
    </location>
</feature>
<dbReference type="RefSeq" id="WP_169161002.1">
    <property type="nucleotide sequence ID" value="NZ_JABBFW010000008.1"/>
</dbReference>
<keyword evidence="7" id="KW-1185">Reference proteome</keyword>
<feature type="domain" description="Calx-beta" evidence="5">
    <location>
        <begin position="215"/>
        <end position="314"/>
    </location>
</feature>
<name>A0A848F7M8_9BURK</name>
<dbReference type="GO" id="GO:0016020">
    <property type="term" value="C:membrane"/>
    <property type="evidence" value="ECO:0007669"/>
    <property type="project" value="InterPro"/>
</dbReference>
<dbReference type="InterPro" id="IPR003644">
    <property type="entry name" value="Calx_beta"/>
</dbReference>
<dbReference type="Gene3D" id="2.60.40.2030">
    <property type="match status" value="9"/>
</dbReference>
<evidence type="ECO:0000259" key="5">
    <source>
        <dbReference type="SMART" id="SM00237"/>
    </source>
</evidence>
<feature type="domain" description="Calx-beta" evidence="5">
    <location>
        <begin position="326"/>
        <end position="427"/>
    </location>
</feature>
<dbReference type="Proteomes" id="UP000574067">
    <property type="component" value="Unassembled WGS sequence"/>
</dbReference>
<dbReference type="PANTHER" id="PTHR11878:SF65">
    <property type="entry name" value="NA_CA-EXCHANGE PROTEIN, ISOFORM G"/>
    <property type="match status" value="1"/>
</dbReference>
<dbReference type="SUPFAM" id="SSF51120">
    <property type="entry name" value="beta-Roll"/>
    <property type="match status" value="1"/>
</dbReference>
<comment type="caution">
    <text evidence="6">The sequence shown here is derived from an EMBL/GenBank/DDBJ whole genome shotgun (WGS) entry which is preliminary data.</text>
</comment>
<dbReference type="GO" id="GO:0030001">
    <property type="term" value="P:metal ion transport"/>
    <property type="evidence" value="ECO:0007669"/>
    <property type="project" value="TreeGrafter"/>
</dbReference>
<evidence type="ECO:0000313" key="7">
    <source>
        <dbReference type="Proteomes" id="UP000574067"/>
    </source>
</evidence>
<feature type="domain" description="Calx-beta" evidence="5">
    <location>
        <begin position="668"/>
        <end position="767"/>
    </location>
</feature>
<keyword evidence="4" id="KW-0813">Transport</keyword>
<keyword evidence="4" id="KW-0406">Ion transport</keyword>
<dbReference type="InterPro" id="IPR038081">
    <property type="entry name" value="CalX-like_sf"/>
</dbReference>
<dbReference type="SUPFAM" id="SSF141072">
    <property type="entry name" value="CalX-like"/>
    <property type="match status" value="9"/>
</dbReference>
<dbReference type="PROSITE" id="PS00330">
    <property type="entry name" value="HEMOLYSIN_CALCIUM"/>
    <property type="match status" value="1"/>
</dbReference>
<feature type="domain" description="Calx-beta" evidence="5">
    <location>
        <begin position="442"/>
        <end position="539"/>
    </location>
</feature>
<dbReference type="InterPro" id="IPR018511">
    <property type="entry name" value="Hemolysin-typ_Ca-bd_CS"/>
</dbReference>
<organism evidence="6 7">
    <name type="scientific">Azohydromonas caseinilytica</name>
    <dbReference type="NCBI Taxonomy" id="2728836"/>
    <lineage>
        <taxon>Bacteria</taxon>
        <taxon>Pseudomonadati</taxon>
        <taxon>Pseudomonadota</taxon>
        <taxon>Betaproteobacteria</taxon>
        <taxon>Burkholderiales</taxon>
        <taxon>Sphaerotilaceae</taxon>
        <taxon>Azohydromonas</taxon>
    </lineage>
</organism>
<evidence type="ECO:0000256" key="1">
    <source>
        <dbReference type="ARBA" id="ARBA00022729"/>
    </source>
</evidence>
<dbReference type="Gene3D" id="2.150.10.10">
    <property type="entry name" value="Serralysin-like metalloprotease, C-terminal"/>
    <property type="match status" value="1"/>
</dbReference>
<proteinExistence type="predicted"/>
<dbReference type="EMBL" id="JABBFW010000008">
    <property type="protein sequence ID" value="NML16107.1"/>
    <property type="molecule type" value="Genomic_DNA"/>
</dbReference>
<dbReference type="InterPro" id="IPR001343">
    <property type="entry name" value="Hemolysn_Ca-bd"/>
</dbReference>
<dbReference type="InterPro" id="IPR011049">
    <property type="entry name" value="Serralysin-like_metalloprot_C"/>
</dbReference>
<dbReference type="PANTHER" id="PTHR11878">
    <property type="entry name" value="SODIUM/CALCIUM EXCHANGER"/>
    <property type="match status" value="1"/>
</dbReference>
<dbReference type="GO" id="GO:0005509">
    <property type="term" value="F:calcium ion binding"/>
    <property type="evidence" value="ECO:0007669"/>
    <property type="project" value="InterPro"/>
</dbReference>
<evidence type="ECO:0000256" key="4">
    <source>
        <dbReference type="ARBA" id="ARBA00023065"/>
    </source>
</evidence>
<dbReference type="Pfam" id="PF00353">
    <property type="entry name" value="HemolysinCabind"/>
    <property type="match status" value="2"/>
</dbReference>
<dbReference type="PRINTS" id="PR00313">
    <property type="entry name" value="CABNDNGRPT"/>
</dbReference>
<dbReference type="SMART" id="SM00237">
    <property type="entry name" value="Calx_beta"/>
    <property type="match status" value="9"/>
</dbReference>
<gene>
    <name evidence="6" type="ORF">HHL10_14085</name>
</gene>
<feature type="domain" description="Calx-beta" evidence="5">
    <location>
        <begin position="553"/>
        <end position="654"/>
    </location>
</feature>
<sequence>MPIVVDDVEVDESAAVARFTLRLTTPNALPVSVRYSNSNLTAANGTDYDARSGTVTFAPGQTSLVIDIPLRSDGVLERTELFQLNLFSAVNDTIARDTAWATIYDNDAPAIGTPVIRVGDRVVDEQAGVVTFTVTLDRPSAGNVSVNVATANGTAVAGQDYVALSQTLVFAPGQVAKTVSVALINDNARELAETFDLRLSSPVGGMLVAPTFGRATIGANDAAPVSLPLITVSDAVADESDHALRFVVSLNAPSAQQVSVRYSSSNVTAANGSDYLALNGTLVFLPGETTKVVSIPVLNDATAERVELMRLNLFSPTNAQVADEGGLGAIHDNDAPAGPPVIRVADTVVDEAAGLVTFTIALDRPGTGNVSVNVATANGTAVAGADYTALPLQTLVFTPGQVAKTVSVALNNDTAAELAEFFDLRLSTAVGGTLVAPTFGRATIGANDSAPVSLPLITVTDAVADESQTLLRFAVSLSAPSTQVVSVRYSNSNVTAANGSDYLAQNGTLVFAPGETTKVVEIPVLNDLNTERTEILRLNLFSPSNAQVADEDGLGFVVDNDAATGTPVIRVADTVVDEAAGMATFSITLDRPATGNVSVNVATANGSALAGSDYTAQPLQTLVFRPGEVSKTVSVTLANDAISEPGEYFDLLLSGPVNATLPDARARAYVATNDAPRVSSPMISVSDAQAGESDSALAFIVSLSAPSTQLVSVRYSNSNITAANGADYLAQSGTLVFAPGETTKTILVPVLEDLTSEADELLRLNLFSAGNATIVDADGLGVVHDNDGTTGTPVLAVTDGIADESGRIARFEVTLDRASTRQVTVQVGTANGTALAGADYEALGTQTLVFAPGETSRTVLVNLRDDAAAENFEFFDLQLSGAVNASIGDGRGHMVVTPSELATVVQPTISAAAIPAPESGTTLDFIVSLSAPSTQLVSVRYSNSNVTATNGSDYLAQSGTLVFTPGQTVQVLRIPVLNDLGIEATEVFNLNLFSPTNATVGSASVAASIRDDDGTPVPQLTVNGSGNAEVLVGRAGANIVNGGGGNDLLDGVAGVIMRGGAGNDTYIVETATDTVSEAGGSGLDSVAAYVTHTLAADVENLLLMGGAAINGTGNTGNNVIVGNGAANMLNGGAGADTLYGAAGSDTLTGGAGADSFGFNSLVGVDAITDWSSADDRFLFSMGGVRVGDGDTLVEGALVRAAPGGFGTGAELVIFSTDIAGAVTAASAAAAIGSATAAYAVGDARLFAVDNGTQTGVFLFRSAGADAQVGAAELTQLVAATGSASALSDYFFVA</sequence>
<accession>A0A848F7M8</accession>
<feature type="domain" description="Calx-beta" evidence="5">
    <location>
        <begin position="99"/>
        <end position="200"/>
    </location>
</feature>
<dbReference type="InterPro" id="IPR051171">
    <property type="entry name" value="CaCA"/>
</dbReference>
<protein>
    <recommendedName>
        <fullName evidence="5">Calx-beta domain-containing protein</fullName>
    </recommendedName>
</protein>
<dbReference type="GO" id="GO:0007154">
    <property type="term" value="P:cell communication"/>
    <property type="evidence" value="ECO:0007669"/>
    <property type="project" value="InterPro"/>
</dbReference>